<evidence type="ECO:0000256" key="4">
    <source>
        <dbReference type="ARBA" id="ARBA00022833"/>
    </source>
</evidence>
<dbReference type="Proteomes" id="UP000478052">
    <property type="component" value="Unassembled WGS sequence"/>
</dbReference>
<feature type="region of interest" description="Disordered" evidence="10">
    <location>
        <begin position="101"/>
        <end position="155"/>
    </location>
</feature>
<keyword evidence="7" id="KW-0804">Transcription</keyword>
<dbReference type="PROSITE" id="PS51030">
    <property type="entry name" value="NUCLEAR_REC_DBD_2"/>
    <property type="match status" value="1"/>
</dbReference>
<dbReference type="FunFam" id="3.30.50.10:FF:000116">
    <property type="entry name" value="Nuclear receptor subfamily 4, group A, member 1"/>
    <property type="match status" value="1"/>
</dbReference>
<evidence type="ECO:0000256" key="6">
    <source>
        <dbReference type="ARBA" id="ARBA00023125"/>
    </source>
</evidence>
<feature type="domain" description="Nuclear receptor" evidence="11">
    <location>
        <begin position="277"/>
        <end position="352"/>
    </location>
</feature>
<dbReference type="PANTHER" id="PTHR24085:SF4">
    <property type="entry name" value="NUCLEAR HORMONE RECEPTOR HR38-RELATED"/>
    <property type="match status" value="1"/>
</dbReference>
<dbReference type="GO" id="GO:0005667">
    <property type="term" value="C:transcription regulator complex"/>
    <property type="evidence" value="ECO:0007669"/>
    <property type="project" value="TreeGrafter"/>
</dbReference>
<evidence type="ECO:0000256" key="3">
    <source>
        <dbReference type="ARBA" id="ARBA00022771"/>
    </source>
</evidence>
<feature type="compositionally biased region" description="Low complexity" evidence="10">
    <location>
        <begin position="175"/>
        <end position="184"/>
    </location>
</feature>
<dbReference type="PANTHER" id="PTHR24085">
    <property type="entry name" value="NUCLEAR HORMONE RECEPTOR"/>
    <property type="match status" value="1"/>
</dbReference>
<evidence type="ECO:0000313" key="13">
    <source>
        <dbReference type="Proteomes" id="UP000478052"/>
    </source>
</evidence>
<keyword evidence="2" id="KW-0479">Metal-binding</keyword>
<keyword evidence="3" id="KW-0863">Zinc-finger</keyword>
<protein>
    <submittedName>
        <fullName evidence="12">Putative nuclear hormone receptor HR38</fullName>
    </submittedName>
</protein>
<dbReference type="EMBL" id="VUJU01003980">
    <property type="protein sequence ID" value="KAF0755944.1"/>
    <property type="molecule type" value="Genomic_DNA"/>
</dbReference>
<dbReference type="GO" id="GO:0035259">
    <property type="term" value="F:nuclear glucocorticoid receptor binding"/>
    <property type="evidence" value="ECO:0007669"/>
    <property type="project" value="TreeGrafter"/>
</dbReference>
<reference evidence="12 13" key="1">
    <citation type="submission" date="2019-08" db="EMBL/GenBank/DDBJ databases">
        <title>Whole genome of Aphis craccivora.</title>
        <authorList>
            <person name="Voronova N.V."/>
            <person name="Shulinski R.S."/>
            <person name="Bandarenka Y.V."/>
            <person name="Zhorov D.G."/>
            <person name="Warner D."/>
        </authorList>
    </citation>
    <scope>NUCLEOTIDE SEQUENCE [LARGE SCALE GENOMIC DNA]</scope>
    <source>
        <strain evidence="12">180601</strain>
        <tissue evidence="12">Whole Body</tissue>
    </source>
</reference>
<name>A0A6G0YHQ0_APHCR</name>
<accession>A0A6G0YHQ0</accession>
<gene>
    <name evidence="12" type="ORF">FWK35_00014192</name>
</gene>
<organism evidence="12 13">
    <name type="scientific">Aphis craccivora</name>
    <name type="common">Cowpea aphid</name>
    <dbReference type="NCBI Taxonomy" id="307492"/>
    <lineage>
        <taxon>Eukaryota</taxon>
        <taxon>Metazoa</taxon>
        <taxon>Ecdysozoa</taxon>
        <taxon>Arthropoda</taxon>
        <taxon>Hexapoda</taxon>
        <taxon>Insecta</taxon>
        <taxon>Pterygota</taxon>
        <taxon>Neoptera</taxon>
        <taxon>Paraneoptera</taxon>
        <taxon>Hemiptera</taxon>
        <taxon>Sternorrhyncha</taxon>
        <taxon>Aphidomorpha</taxon>
        <taxon>Aphidoidea</taxon>
        <taxon>Aphididae</taxon>
        <taxon>Aphidini</taxon>
        <taxon>Aphis</taxon>
        <taxon>Aphis</taxon>
    </lineage>
</organism>
<dbReference type="GO" id="GO:0008270">
    <property type="term" value="F:zinc ion binding"/>
    <property type="evidence" value="ECO:0007669"/>
    <property type="project" value="UniProtKB-KW"/>
</dbReference>
<keyword evidence="5" id="KW-0805">Transcription regulation</keyword>
<evidence type="ECO:0000256" key="1">
    <source>
        <dbReference type="ARBA" id="ARBA00004123"/>
    </source>
</evidence>
<comment type="subcellular location">
    <subcellularLocation>
        <location evidence="1">Nucleus</location>
    </subcellularLocation>
</comment>
<evidence type="ECO:0000259" key="11">
    <source>
        <dbReference type="PROSITE" id="PS51030"/>
    </source>
</evidence>
<evidence type="ECO:0000313" key="12">
    <source>
        <dbReference type="EMBL" id="KAF0755944.1"/>
    </source>
</evidence>
<keyword evidence="4" id="KW-0862">Zinc</keyword>
<keyword evidence="13" id="KW-1185">Reference proteome</keyword>
<dbReference type="Gene3D" id="3.30.50.10">
    <property type="entry name" value="Erythroid Transcription Factor GATA-1, subunit A"/>
    <property type="match status" value="1"/>
</dbReference>
<proteinExistence type="predicted"/>
<evidence type="ECO:0000256" key="9">
    <source>
        <dbReference type="ARBA" id="ARBA00023242"/>
    </source>
</evidence>
<dbReference type="CDD" id="cd06916">
    <property type="entry name" value="NR_DBD_like"/>
    <property type="match status" value="1"/>
</dbReference>
<sequence>MMQTTLTPISFDELLSSSYSELPLTEEIDWLTDLYTMLTDAAEQQQLSDPQQHSSGILLPSAPQEPYAATGVEFKMIDEYGLPTTVATSVTMTASAVYQQQQHSHFHLHQQQQQHQHHQQQPAYHQHQQHQHHFSGALPPQSQQPPNSPDQGSTASMFEQTLDQVEVILPEKYHQQQQKQQSLQVEIATTEKPPPTPRPTATSSMIDTATDPSARFRFVEYVKSSFFSYSSSVSPEMQHYIITMLVSLPVECSALTLDAASIMLQSTAIAEAMSLPSYLCLVCGDEASGRHYGVITCEGCKGFFKRSIKLSIKYHCLASKNCPVDKNRRTKCQFCRFQKCLQVGMMKKVVRTDSLKNRRGRLPRLVH</sequence>
<dbReference type="SMART" id="SM00399">
    <property type="entry name" value="ZnF_C4"/>
    <property type="match status" value="1"/>
</dbReference>
<keyword evidence="9" id="KW-0539">Nucleus</keyword>
<dbReference type="PROSITE" id="PS00031">
    <property type="entry name" value="NUCLEAR_REC_DBD_1"/>
    <property type="match status" value="1"/>
</dbReference>
<evidence type="ECO:0000256" key="8">
    <source>
        <dbReference type="ARBA" id="ARBA00023170"/>
    </source>
</evidence>
<evidence type="ECO:0000256" key="10">
    <source>
        <dbReference type="SAM" id="MobiDB-lite"/>
    </source>
</evidence>
<evidence type="ECO:0000256" key="2">
    <source>
        <dbReference type="ARBA" id="ARBA00022723"/>
    </source>
</evidence>
<feature type="compositionally biased region" description="Low complexity" evidence="10">
    <location>
        <begin position="101"/>
        <end position="126"/>
    </location>
</feature>
<dbReference type="OrthoDB" id="6355676at2759"/>
<dbReference type="Pfam" id="PF00105">
    <property type="entry name" value="zf-C4"/>
    <property type="match status" value="1"/>
</dbReference>
<dbReference type="InterPro" id="IPR001628">
    <property type="entry name" value="Znf_hrmn_rcpt"/>
</dbReference>
<dbReference type="GO" id="GO:0000978">
    <property type="term" value="F:RNA polymerase II cis-regulatory region sequence-specific DNA binding"/>
    <property type="evidence" value="ECO:0007669"/>
    <property type="project" value="TreeGrafter"/>
</dbReference>
<dbReference type="AlphaFoldDB" id="A0A6G0YHQ0"/>
<keyword evidence="8 12" id="KW-0675">Receptor</keyword>
<dbReference type="GO" id="GO:0005634">
    <property type="term" value="C:nucleus"/>
    <property type="evidence" value="ECO:0007669"/>
    <property type="project" value="UniProtKB-SubCell"/>
</dbReference>
<feature type="region of interest" description="Disordered" evidence="10">
    <location>
        <begin position="173"/>
        <end position="207"/>
    </location>
</feature>
<dbReference type="GO" id="GO:0000981">
    <property type="term" value="F:DNA-binding transcription factor activity, RNA polymerase II-specific"/>
    <property type="evidence" value="ECO:0007669"/>
    <property type="project" value="TreeGrafter"/>
</dbReference>
<dbReference type="InterPro" id="IPR013088">
    <property type="entry name" value="Znf_NHR/GATA"/>
</dbReference>
<dbReference type="PRINTS" id="PR00047">
    <property type="entry name" value="STROIDFINGER"/>
</dbReference>
<comment type="caution">
    <text evidence="12">The sequence shown here is derived from an EMBL/GenBank/DDBJ whole genome shotgun (WGS) entry which is preliminary data.</text>
</comment>
<dbReference type="GO" id="GO:0071376">
    <property type="term" value="P:cellular response to corticotropin-releasing hormone stimulus"/>
    <property type="evidence" value="ECO:0007669"/>
    <property type="project" value="TreeGrafter"/>
</dbReference>
<evidence type="ECO:0000256" key="7">
    <source>
        <dbReference type="ARBA" id="ARBA00023163"/>
    </source>
</evidence>
<evidence type="ECO:0000256" key="5">
    <source>
        <dbReference type="ARBA" id="ARBA00023015"/>
    </source>
</evidence>
<keyword evidence="6" id="KW-0238">DNA-binding</keyword>
<dbReference type="SUPFAM" id="SSF57716">
    <property type="entry name" value="Glucocorticoid receptor-like (DNA-binding domain)"/>
    <property type="match status" value="1"/>
</dbReference>